<accession>A0A6S6QKC7</accession>
<organism evidence="1 2">
    <name type="scientific">Terrihabitans soli</name>
    <dbReference type="NCBI Taxonomy" id="708113"/>
    <lineage>
        <taxon>Bacteria</taxon>
        <taxon>Pseudomonadati</taxon>
        <taxon>Pseudomonadota</taxon>
        <taxon>Alphaproteobacteria</taxon>
        <taxon>Hyphomicrobiales</taxon>
        <taxon>Terrihabitans</taxon>
    </lineage>
</organism>
<gene>
    <name evidence="1" type="ORF">IZ6_24880</name>
</gene>
<proteinExistence type="predicted"/>
<name>A0A6S6QKC7_9HYPH</name>
<keyword evidence="2" id="KW-1185">Reference proteome</keyword>
<reference evidence="1 2" key="1">
    <citation type="submission" date="2020-08" db="EMBL/GenBank/DDBJ databases">
        <title>Genome sequence of Rhizobiales bacterium strain IZ6.</title>
        <authorList>
            <person name="Nakai R."/>
            <person name="Naganuma T."/>
        </authorList>
    </citation>
    <scope>NUCLEOTIDE SEQUENCE [LARGE SCALE GENOMIC DNA]</scope>
    <source>
        <strain evidence="1 2">IZ6</strain>
    </source>
</reference>
<evidence type="ECO:0000313" key="2">
    <source>
        <dbReference type="Proteomes" id="UP000515317"/>
    </source>
</evidence>
<dbReference type="AlphaFoldDB" id="A0A6S6QKC7"/>
<protein>
    <submittedName>
        <fullName evidence="1">Uncharacterized protein</fullName>
    </submittedName>
</protein>
<dbReference type="KEGG" id="tso:IZ6_24880"/>
<dbReference type="EMBL" id="AP023361">
    <property type="protein sequence ID" value="BCJ91753.1"/>
    <property type="molecule type" value="Genomic_DNA"/>
</dbReference>
<dbReference type="RefSeq" id="WP_222875376.1">
    <property type="nucleotide sequence ID" value="NZ_AP023361.1"/>
</dbReference>
<sequence length="74" mass="8305">MKLLKLALAFFQFCNSFLSWLKEEQMKEVGRAQERVKQKEANDAVVAKVDEARRADPVVPPAGGVLPDPDCRDC</sequence>
<dbReference type="Proteomes" id="UP000515317">
    <property type="component" value="Chromosome"/>
</dbReference>
<evidence type="ECO:0000313" key="1">
    <source>
        <dbReference type="EMBL" id="BCJ91753.1"/>
    </source>
</evidence>